<feature type="region of interest" description="Disordered" evidence="1">
    <location>
        <begin position="42"/>
        <end position="136"/>
    </location>
</feature>
<feature type="compositionally biased region" description="Acidic residues" evidence="1">
    <location>
        <begin position="53"/>
        <end position="62"/>
    </location>
</feature>
<reference evidence="2 3" key="1">
    <citation type="submission" date="2017-06" db="EMBL/GenBank/DDBJ databases">
        <title>Comparative genomic analysis of Ambrosia Fusariam Clade fungi.</title>
        <authorList>
            <person name="Stajich J.E."/>
            <person name="Carrillo J."/>
            <person name="Kijimoto T."/>
            <person name="Eskalen A."/>
            <person name="O'Donnell K."/>
            <person name="Kasson M."/>
        </authorList>
    </citation>
    <scope>NUCLEOTIDE SEQUENCE [LARGE SCALE GENOMIC DNA]</scope>
    <source>
        <strain evidence="2 3">NRRL62579</strain>
    </source>
</reference>
<evidence type="ECO:0000313" key="2">
    <source>
        <dbReference type="EMBL" id="RSL75103.1"/>
    </source>
</evidence>
<name>A0A428RC68_9HYPO</name>
<sequence>HYTISKCLPEAQDCTVGKPTTVVYATGTTKIQPSVETHYTVPETDTVVPTEPVETEPVETETEVPTKPVETEPVETQPAVSYTAPQPTATQPAYEQPTYEQPAQSQSAQTYSEPDAAVPAPLAATTEESDDGVEEKTVPVTGAAGRLTGNIEVVLAAAGVIALLL</sequence>
<comment type="caution">
    <text evidence="2">The sequence shown here is derived from an EMBL/GenBank/DDBJ whole genome shotgun (WGS) entry which is preliminary data.</text>
</comment>
<feature type="non-terminal residue" evidence="2">
    <location>
        <position position="1"/>
    </location>
</feature>
<accession>A0A428RC68</accession>
<feature type="compositionally biased region" description="Low complexity" evidence="1">
    <location>
        <begin position="42"/>
        <end position="52"/>
    </location>
</feature>
<organism evidence="2 3">
    <name type="scientific">Fusarium oligoseptatum</name>
    <dbReference type="NCBI Taxonomy" id="2604345"/>
    <lineage>
        <taxon>Eukaryota</taxon>
        <taxon>Fungi</taxon>
        <taxon>Dikarya</taxon>
        <taxon>Ascomycota</taxon>
        <taxon>Pezizomycotina</taxon>
        <taxon>Sordariomycetes</taxon>
        <taxon>Hypocreomycetidae</taxon>
        <taxon>Hypocreales</taxon>
        <taxon>Nectriaceae</taxon>
        <taxon>Fusarium</taxon>
        <taxon>Fusarium solani species complex</taxon>
    </lineage>
</organism>
<dbReference type="AlphaFoldDB" id="A0A428RC68"/>
<dbReference type="STRING" id="1325735.A0A428RC68"/>
<protein>
    <submittedName>
        <fullName evidence="2">Uncharacterized protein</fullName>
    </submittedName>
</protein>
<evidence type="ECO:0000313" key="3">
    <source>
        <dbReference type="Proteomes" id="UP000287144"/>
    </source>
</evidence>
<gene>
    <name evidence="2" type="ORF">CEP52_017873</name>
</gene>
<keyword evidence="3" id="KW-1185">Reference proteome</keyword>
<feature type="compositionally biased region" description="Polar residues" evidence="1">
    <location>
        <begin position="78"/>
        <end position="112"/>
    </location>
</feature>
<evidence type="ECO:0000256" key="1">
    <source>
        <dbReference type="SAM" id="MobiDB-lite"/>
    </source>
</evidence>
<dbReference type="Proteomes" id="UP000287144">
    <property type="component" value="Unassembled WGS sequence"/>
</dbReference>
<proteinExistence type="predicted"/>
<dbReference type="EMBL" id="NKCK01001097">
    <property type="protein sequence ID" value="RSL75103.1"/>
    <property type="molecule type" value="Genomic_DNA"/>
</dbReference>